<sequence>MRVRNLVFLMLAVTVLAVATVWFRIGLATPEAKKLEVPGIGEFAFEQALYGQRDRELRNPIDLAVGSDGTVFVTDSDNHRIQVFDGQGEYVLHFGEQGQEEGKLNYPVGIALDSKQNIYVVEVLNQRISVFDRTGKFLKVLTDKKSAVKAPTAIAIDPKDQIYVVDKSDSRIKKLSPDGDLLLSFGGLGGTDGFFQYPLGLTVNSKEEIIVCDTGNSKIQVFDKEGKFKYSFAGNLQAPSGVGVDQRDRMYVTDPLGSRIFIFSNLGEQQAVIGEIGVTTDKLYFPEGVEIKQNRLYIADKGNNRVVIYRITEHQ</sequence>
<comment type="caution">
    <text evidence="3">The sequence shown here is derived from an EMBL/GenBank/DDBJ whole genome shotgun (WGS) entry which is preliminary data.</text>
</comment>
<accession>A0A292YR27</accession>
<dbReference type="AlphaFoldDB" id="A0A292YR27"/>
<dbReference type="InterPro" id="IPR050952">
    <property type="entry name" value="TRIM-NHL_E3_ligases"/>
</dbReference>
<dbReference type="Gene3D" id="2.120.10.30">
    <property type="entry name" value="TolB, C-terminal domain"/>
    <property type="match status" value="2"/>
</dbReference>
<feature type="repeat" description="NHL" evidence="2">
    <location>
        <begin position="50"/>
        <end position="87"/>
    </location>
</feature>
<evidence type="ECO:0000256" key="2">
    <source>
        <dbReference type="PROSITE-ProRule" id="PRU00504"/>
    </source>
</evidence>
<gene>
    <name evidence="3" type="ORF">EFBL_3038</name>
</gene>
<dbReference type="CDD" id="cd05819">
    <property type="entry name" value="NHL"/>
    <property type="match status" value="1"/>
</dbReference>
<dbReference type="InterPro" id="IPR011042">
    <property type="entry name" value="6-blade_b-propeller_TolB-like"/>
</dbReference>
<dbReference type="Pfam" id="PF01436">
    <property type="entry name" value="NHL"/>
    <property type="match status" value="4"/>
</dbReference>
<dbReference type="InterPro" id="IPR001258">
    <property type="entry name" value="NHL_repeat"/>
</dbReference>
<organism evidence="3 4">
    <name type="scientific">Effusibacillus lacus</name>
    <dbReference type="NCBI Taxonomy" id="1348429"/>
    <lineage>
        <taxon>Bacteria</taxon>
        <taxon>Bacillati</taxon>
        <taxon>Bacillota</taxon>
        <taxon>Bacilli</taxon>
        <taxon>Bacillales</taxon>
        <taxon>Alicyclobacillaceae</taxon>
        <taxon>Effusibacillus</taxon>
    </lineage>
</organism>
<evidence type="ECO:0000313" key="3">
    <source>
        <dbReference type="EMBL" id="GAX91369.1"/>
    </source>
</evidence>
<dbReference type="PANTHER" id="PTHR24104">
    <property type="entry name" value="E3 UBIQUITIN-PROTEIN LIGASE NHLRC1-RELATED"/>
    <property type="match status" value="1"/>
</dbReference>
<feature type="repeat" description="NHL" evidence="2">
    <location>
        <begin position="182"/>
        <end position="225"/>
    </location>
</feature>
<feature type="repeat" description="NHL" evidence="2">
    <location>
        <begin position="151"/>
        <end position="178"/>
    </location>
</feature>
<dbReference type="GO" id="GO:0008270">
    <property type="term" value="F:zinc ion binding"/>
    <property type="evidence" value="ECO:0007669"/>
    <property type="project" value="UniProtKB-KW"/>
</dbReference>
<dbReference type="PROSITE" id="PS51125">
    <property type="entry name" value="NHL"/>
    <property type="match status" value="4"/>
</dbReference>
<name>A0A292YR27_9BACL</name>
<dbReference type="SUPFAM" id="SSF101898">
    <property type="entry name" value="NHL repeat"/>
    <property type="match status" value="1"/>
</dbReference>
<evidence type="ECO:0008006" key="5">
    <source>
        <dbReference type="Google" id="ProtNLM"/>
    </source>
</evidence>
<protein>
    <recommendedName>
        <fullName evidence="5">6-bladed beta-propeller</fullName>
    </recommendedName>
</protein>
<reference evidence="4" key="1">
    <citation type="submission" date="2017-07" db="EMBL/GenBank/DDBJ databases">
        <title>Draft genome sequence of Effusibacillus lacus strain skLN1.</title>
        <authorList>
            <person name="Watanabe M."/>
            <person name="Kojima H."/>
            <person name="Fukui M."/>
        </authorList>
    </citation>
    <scope>NUCLEOTIDE SEQUENCE [LARGE SCALE GENOMIC DNA]</scope>
    <source>
        <strain evidence="4">skLN1</strain>
    </source>
</reference>
<dbReference type="Proteomes" id="UP000217785">
    <property type="component" value="Unassembled WGS sequence"/>
</dbReference>
<dbReference type="OrthoDB" id="9799230at2"/>
<keyword evidence="4" id="KW-1185">Reference proteome</keyword>
<evidence type="ECO:0000313" key="4">
    <source>
        <dbReference type="Proteomes" id="UP000217785"/>
    </source>
</evidence>
<keyword evidence="1" id="KW-0677">Repeat</keyword>
<evidence type="ECO:0000256" key="1">
    <source>
        <dbReference type="ARBA" id="ARBA00022737"/>
    </source>
</evidence>
<feature type="repeat" description="NHL" evidence="2">
    <location>
        <begin position="94"/>
        <end position="134"/>
    </location>
</feature>
<dbReference type="PANTHER" id="PTHR24104:SF25">
    <property type="entry name" value="PROTEIN LIN-41"/>
    <property type="match status" value="1"/>
</dbReference>
<dbReference type="RefSeq" id="WP_096183099.1">
    <property type="nucleotide sequence ID" value="NZ_BDUF01000095.1"/>
</dbReference>
<dbReference type="EMBL" id="BDUF01000095">
    <property type="protein sequence ID" value="GAX91369.1"/>
    <property type="molecule type" value="Genomic_DNA"/>
</dbReference>
<proteinExistence type="predicted"/>